<dbReference type="GO" id="GO:0008417">
    <property type="term" value="F:fucosyltransferase activity"/>
    <property type="evidence" value="ECO:0007669"/>
    <property type="project" value="InterPro"/>
</dbReference>
<evidence type="ECO:0000256" key="4">
    <source>
        <dbReference type="ARBA" id="ARBA00022676"/>
    </source>
</evidence>
<evidence type="ECO:0000256" key="13">
    <source>
        <dbReference type="RuleBase" id="RU003832"/>
    </source>
</evidence>
<reference evidence="15" key="1">
    <citation type="submission" date="2021-08" db="EMBL/GenBank/DDBJ databases">
        <title>WGS assembly of Ceratopteris richardii.</title>
        <authorList>
            <person name="Marchant D.B."/>
            <person name="Chen G."/>
            <person name="Jenkins J."/>
            <person name="Shu S."/>
            <person name="Leebens-Mack J."/>
            <person name="Grimwood J."/>
            <person name="Schmutz J."/>
            <person name="Soltis P."/>
            <person name="Soltis D."/>
            <person name="Chen Z.-H."/>
        </authorList>
    </citation>
    <scope>NUCLEOTIDE SEQUENCE</scope>
    <source>
        <strain evidence="15">Whitten #5841</strain>
        <tissue evidence="15">Leaf</tissue>
    </source>
</reference>
<dbReference type="InterPro" id="IPR055270">
    <property type="entry name" value="Glyco_tran_10_C"/>
</dbReference>
<dbReference type="EMBL" id="CM035424">
    <property type="protein sequence ID" value="KAH7352528.1"/>
    <property type="molecule type" value="Genomic_DNA"/>
</dbReference>
<keyword evidence="16" id="KW-1185">Reference proteome</keyword>
<comment type="similarity">
    <text evidence="3 13">Belongs to the glycosyltransferase 10 family.</text>
</comment>
<feature type="domain" description="Fucosyltransferase C-terminal" evidence="14">
    <location>
        <begin position="204"/>
        <end position="370"/>
    </location>
</feature>
<dbReference type="Proteomes" id="UP000825935">
    <property type="component" value="Chromosome 19"/>
</dbReference>
<evidence type="ECO:0000256" key="6">
    <source>
        <dbReference type="ARBA" id="ARBA00022692"/>
    </source>
</evidence>
<dbReference type="PANTHER" id="PTHR11929:SF220">
    <property type="entry name" value="FUCOSYLTRANSFERASE"/>
    <property type="match status" value="1"/>
</dbReference>
<comment type="caution">
    <text evidence="15">The sequence shown here is derived from an EMBL/GenBank/DDBJ whole genome shotgun (WGS) entry which is preliminary data.</text>
</comment>
<keyword evidence="4 13" id="KW-0328">Glycosyltransferase</keyword>
<evidence type="ECO:0000256" key="10">
    <source>
        <dbReference type="ARBA" id="ARBA00023136"/>
    </source>
</evidence>
<keyword evidence="10" id="KW-0472">Membrane</keyword>
<dbReference type="OrthoDB" id="427096at2759"/>
<dbReference type="AlphaFoldDB" id="A0A8T2SL07"/>
<dbReference type="EMBL" id="CM035424">
    <property type="protein sequence ID" value="KAH7352529.1"/>
    <property type="molecule type" value="Genomic_DNA"/>
</dbReference>
<dbReference type="Pfam" id="PF00852">
    <property type="entry name" value="Glyco_transf_10"/>
    <property type="match status" value="1"/>
</dbReference>
<evidence type="ECO:0000256" key="8">
    <source>
        <dbReference type="ARBA" id="ARBA00022989"/>
    </source>
</evidence>
<name>A0A8T2SL07_CERRI</name>
<organism evidence="15 16">
    <name type="scientific">Ceratopteris richardii</name>
    <name type="common">Triangle waterfern</name>
    <dbReference type="NCBI Taxonomy" id="49495"/>
    <lineage>
        <taxon>Eukaryota</taxon>
        <taxon>Viridiplantae</taxon>
        <taxon>Streptophyta</taxon>
        <taxon>Embryophyta</taxon>
        <taxon>Tracheophyta</taxon>
        <taxon>Polypodiopsida</taxon>
        <taxon>Polypodiidae</taxon>
        <taxon>Polypodiales</taxon>
        <taxon>Pteridineae</taxon>
        <taxon>Pteridaceae</taxon>
        <taxon>Parkerioideae</taxon>
        <taxon>Ceratopteris</taxon>
    </lineage>
</organism>
<evidence type="ECO:0000256" key="9">
    <source>
        <dbReference type="ARBA" id="ARBA00023034"/>
    </source>
</evidence>
<dbReference type="GO" id="GO:0071555">
    <property type="term" value="P:cell wall organization"/>
    <property type="evidence" value="ECO:0007669"/>
    <property type="project" value="UniProtKB-KW"/>
</dbReference>
<keyword evidence="6 13" id="KW-0812">Transmembrane</keyword>
<dbReference type="EMBL" id="CM035424">
    <property type="protein sequence ID" value="KAH7352527.1"/>
    <property type="molecule type" value="Genomic_DNA"/>
</dbReference>
<dbReference type="EC" id="2.4.1.-" evidence="13"/>
<evidence type="ECO:0000313" key="16">
    <source>
        <dbReference type="Proteomes" id="UP000825935"/>
    </source>
</evidence>
<evidence type="ECO:0000259" key="14">
    <source>
        <dbReference type="Pfam" id="PF00852"/>
    </source>
</evidence>
<evidence type="ECO:0000256" key="5">
    <source>
        <dbReference type="ARBA" id="ARBA00022679"/>
    </source>
</evidence>
<keyword evidence="9 13" id="KW-0333">Golgi apparatus</keyword>
<sequence length="495" mass="55837">MRGASVLRLSVANGTRRKCILRWMPWLLLLSLLLFIQAKLLTRSKEYHGVGTFEGSFWRKWDITTRLPEGNNPKRSTSKPTFCEAWLEENDKISYSRNFSARPILVGHGETSRWGDCAIGCEFQGSVALEGANKADAIFGLTNDPSIESVVRSMESSQYYPENNIDNAHRKGFTVVMTTSLLSDVPVGYFSWAEYDLMAPPKEKTKTVLAAAFISNCGGHNFRLEAITKLREYGVTIDSYGACLRNQDGNVNKLETLRDYKFSLAFENSNEDDYVTEKFWQSLVAGSIPVVIGAPNIHDFAPSSNAFLHIKSAADIEKVAKQMKHLATHEDSYNASLSWKFEGPSDAFKALVDMAVVHSSCRLCIHLGTKLRLEEDKQHKRPCKCKHDGVTTYHLFVRERGKFEMESIFLRSGNMTVAALHEAILSKFASMNYVPIFNSGRPKLIQGDGSLKLYKMYPVGMTQREALYSWRLESDKDVEAYVKEHPCAKLEVIFV</sequence>
<evidence type="ECO:0000313" key="15">
    <source>
        <dbReference type="EMBL" id="KAH7352529.1"/>
    </source>
</evidence>
<keyword evidence="12" id="KW-0961">Cell wall biogenesis/degradation</keyword>
<dbReference type="InterPro" id="IPR038577">
    <property type="entry name" value="GT10-like_C_sf"/>
</dbReference>
<keyword evidence="7" id="KW-0735">Signal-anchor</keyword>
<dbReference type="PANTHER" id="PTHR11929">
    <property type="entry name" value="ALPHA- 1,3 -FUCOSYLTRANSFERASE"/>
    <property type="match status" value="1"/>
</dbReference>
<accession>A0A8T2SL07</accession>
<evidence type="ECO:0000256" key="1">
    <source>
        <dbReference type="ARBA" id="ARBA00004447"/>
    </source>
</evidence>
<dbReference type="Gene3D" id="3.40.50.11660">
    <property type="entry name" value="Glycosyl transferase family 10, C-terminal domain"/>
    <property type="match status" value="1"/>
</dbReference>
<comment type="pathway">
    <text evidence="2">Protein modification; protein glycosylation.</text>
</comment>
<evidence type="ECO:0000256" key="3">
    <source>
        <dbReference type="ARBA" id="ARBA00008919"/>
    </source>
</evidence>
<dbReference type="OMA" id="SHPCARF"/>
<keyword evidence="11" id="KW-0325">Glycoprotein</keyword>
<protein>
    <recommendedName>
        <fullName evidence="13">Fucosyltransferase</fullName>
        <ecNumber evidence="13">2.4.1.-</ecNumber>
    </recommendedName>
</protein>
<evidence type="ECO:0000256" key="2">
    <source>
        <dbReference type="ARBA" id="ARBA00004922"/>
    </source>
</evidence>
<keyword evidence="8" id="KW-1133">Transmembrane helix</keyword>
<dbReference type="SUPFAM" id="SSF53756">
    <property type="entry name" value="UDP-Glycosyltransferase/glycogen phosphorylase"/>
    <property type="match status" value="1"/>
</dbReference>
<comment type="subcellular location">
    <subcellularLocation>
        <location evidence="1 13">Golgi apparatus</location>
        <location evidence="1 13">Golgi stack membrane</location>
        <topology evidence="1 13">Single-pass type II membrane protein</topology>
    </subcellularLocation>
</comment>
<evidence type="ECO:0000256" key="12">
    <source>
        <dbReference type="ARBA" id="ARBA00023316"/>
    </source>
</evidence>
<keyword evidence="5 13" id="KW-0808">Transferase</keyword>
<gene>
    <name evidence="15" type="ORF">KP509_19G050000</name>
</gene>
<evidence type="ECO:0000256" key="7">
    <source>
        <dbReference type="ARBA" id="ARBA00022968"/>
    </source>
</evidence>
<dbReference type="FunFam" id="3.40.50.11660:FF:000005">
    <property type="entry name" value="Glycoprotein 3-alpha-L-fucosyltransferase A"/>
    <property type="match status" value="1"/>
</dbReference>
<evidence type="ECO:0000256" key="11">
    <source>
        <dbReference type="ARBA" id="ARBA00023180"/>
    </source>
</evidence>
<dbReference type="GO" id="GO:0032580">
    <property type="term" value="C:Golgi cisterna membrane"/>
    <property type="evidence" value="ECO:0007669"/>
    <property type="project" value="UniProtKB-SubCell"/>
</dbReference>
<dbReference type="InterPro" id="IPR001503">
    <property type="entry name" value="Glyco_trans_10"/>
</dbReference>
<proteinExistence type="inferred from homology"/>